<comment type="function">
    <text evidence="10">Catalyzes the acyloin condensation reaction between C atoms 2 and 3 of pyruvate and glyceraldehyde 3-phosphate to yield 1-deoxy-D-xylulose-5-phosphate (DXP).</text>
</comment>
<dbReference type="GO" id="GO:0009228">
    <property type="term" value="P:thiamine biosynthetic process"/>
    <property type="evidence" value="ECO:0007669"/>
    <property type="project" value="UniProtKB-UniRule"/>
</dbReference>
<accession>A0A6N7WXV9</accession>
<comment type="similarity">
    <text evidence="2 10">Belongs to the transketolase family. DXPS subfamily.</text>
</comment>
<evidence type="ECO:0000313" key="12">
    <source>
        <dbReference type="EMBL" id="MST61725.1"/>
    </source>
</evidence>
<keyword evidence="4 10" id="KW-0808">Transferase</keyword>
<keyword evidence="8 10" id="KW-0786">Thiamine pyrophosphate</keyword>
<feature type="binding site" evidence="10">
    <location>
        <position position="146"/>
    </location>
    <ligand>
        <name>Mg(2+)</name>
        <dbReference type="ChEBI" id="CHEBI:18420"/>
    </ligand>
</feature>
<keyword evidence="5 10" id="KW-0479">Metal-binding</keyword>
<keyword evidence="9 10" id="KW-0414">Isoprene biosynthesis</keyword>
<comment type="cofactor">
    <cofactor evidence="10">
        <name>thiamine diphosphate</name>
        <dbReference type="ChEBI" id="CHEBI:58937"/>
    </cofactor>
    <text evidence="10">Binds 1 thiamine pyrophosphate per subunit.</text>
</comment>
<comment type="subunit">
    <text evidence="3 10">Homodimer.</text>
</comment>
<evidence type="ECO:0000256" key="5">
    <source>
        <dbReference type="ARBA" id="ARBA00022723"/>
    </source>
</evidence>
<evidence type="ECO:0000256" key="6">
    <source>
        <dbReference type="ARBA" id="ARBA00022842"/>
    </source>
</evidence>
<feature type="domain" description="Transketolase-like pyrimidine-binding" evidence="11">
    <location>
        <begin position="315"/>
        <end position="479"/>
    </location>
</feature>
<feature type="binding site" evidence="10">
    <location>
        <begin position="147"/>
        <end position="148"/>
    </location>
    <ligand>
        <name>thiamine diphosphate</name>
        <dbReference type="ChEBI" id="CHEBI:58937"/>
    </ligand>
</feature>
<sequence>MYKFLDGVNSPRDIKQLNVNQLNELSKDIRKFLVKNVSKTGGHLASNLGVVELTLALHKVFDSPKDKFIWDVGHQSYVHKIITGRKAEFSTLRQFDGLSGFPKESESEHDIFDTGHSSTSISAGLGIAVARDIKKENYQVISIIGDGAITGGMSIEALNNLGFLKKNMIVIFNDNEMSIDKNTGAFSSYMSKIIRNTETLMLKDNIDRIMNMTQVGGKISKKANKLTDTLITSILPEKCGFIDAMGIKYIGPIDGHNISEMIDIFDYVKYIEGPKFIHVKTVKGKGYRFAENNPENYHGVGKFDYKVGVLPSDKKSISSVVGMTLSEMANYNEKIVAITAAMPTGTGLNFFEKFHPDRYFDVGIAEQHAVTFAAGIAKNGLKPYFAVYSTFLQRGYDQLIHDVCITNKPVTFLIDRGGLVGNDGETHHGQFDLSYLNLIPNMTVMAPKDTDEMIRMIKFSERFETPLAIRYPRGNEYYIDKCHFKFFKECEVTEELPIDIYTVGKPEVIFNNFSNTSEKNNKKVLIIGIGNMVFNAINALEKYFETNTEKCSVDVCLLNARYLKPMSEERYIEYLEQADVVVTLEDNSIIGGLGSNIEKIMKENEINKPLKIMGIPDEFVVHGNTDILMDRLGISPDGIKRVLEEI</sequence>
<evidence type="ECO:0000256" key="10">
    <source>
        <dbReference type="HAMAP-Rule" id="MF_00315"/>
    </source>
</evidence>
<dbReference type="GO" id="GO:0019288">
    <property type="term" value="P:isopentenyl diphosphate biosynthetic process, methylerythritol 4-phosphate pathway"/>
    <property type="evidence" value="ECO:0007669"/>
    <property type="project" value="TreeGrafter"/>
</dbReference>
<dbReference type="InterPro" id="IPR005477">
    <property type="entry name" value="Dxylulose-5-P_synthase"/>
</dbReference>
<evidence type="ECO:0000313" key="13">
    <source>
        <dbReference type="Proteomes" id="UP000440713"/>
    </source>
</evidence>
<dbReference type="AlphaFoldDB" id="A0A6N7WXV9"/>
<dbReference type="NCBIfam" id="NF003933">
    <property type="entry name" value="PRK05444.2-2"/>
    <property type="match status" value="1"/>
</dbReference>
<dbReference type="Gene3D" id="3.40.50.970">
    <property type="match status" value="2"/>
</dbReference>
<dbReference type="RefSeq" id="WP_154537114.1">
    <property type="nucleotide sequence ID" value="NZ_VUNE01000001.1"/>
</dbReference>
<evidence type="ECO:0000256" key="1">
    <source>
        <dbReference type="ARBA" id="ARBA00004980"/>
    </source>
</evidence>
<dbReference type="CDD" id="cd02007">
    <property type="entry name" value="TPP_DXS"/>
    <property type="match status" value="1"/>
</dbReference>
<dbReference type="InterPro" id="IPR005475">
    <property type="entry name" value="Transketolase-like_Pyr-bd"/>
</dbReference>
<comment type="caution">
    <text evidence="12">The sequence shown here is derived from an EMBL/GenBank/DDBJ whole genome shotgun (WGS) entry which is preliminary data.</text>
</comment>
<dbReference type="Pfam" id="PF13292">
    <property type="entry name" value="DXP_synthase_N"/>
    <property type="match status" value="1"/>
</dbReference>
<dbReference type="InterPro" id="IPR033248">
    <property type="entry name" value="Transketolase_C"/>
</dbReference>
<name>A0A6N7WXV9_9FIRM</name>
<dbReference type="GO" id="GO:0000287">
    <property type="term" value="F:magnesium ion binding"/>
    <property type="evidence" value="ECO:0007669"/>
    <property type="project" value="UniProtKB-UniRule"/>
</dbReference>
<dbReference type="GO" id="GO:0016114">
    <property type="term" value="P:terpenoid biosynthetic process"/>
    <property type="evidence" value="ECO:0007669"/>
    <property type="project" value="UniProtKB-UniRule"/>
</dbReference>
<feature type="binding site" evidence="10">
    <location>
        <position position="287"/>
    </location>
    <ligand>
        <name>thiamine diphosphate</name>
        <dbReference type="ChEBI" id="CHEBI:58937"/>
    </ligand>
</feature>
<dbReference type="GO" id="GO:0008661">
    <property type="term" value="F:1-deoxy-D-xylulose-5-phosphate synthase activity"/>
    <property type="evidence" value="ECO:0007669"/>
    <property type="project" value="UniProtKB-UniRule"/>
</dbReference>
<feature type="binding site" evidence="10">
    <location>
        <position position="175"/>
    </location>
    <ligand>
        <name>thiamine diphosphate</name>
        <dbReference type="ChEBI" id="CHEBI:58937"/>
    </ligand>
</feature>
<feature type="binding site" evidence="10">
    <location>
        <position position="366"/>
    </location>
    <ligand>
        <name>thiamine diphosphate</name>
        <dbReference type="ChEBI" id="CHEBI:58937"/>
    </ligand>
</feature>
<dbReference type="PROSITE" id="PS00801">
    <property type="entry name" value="TRANSKETOLASE_1"/>
    <property type="match status" value="1"/>
</dbReference>
<dbReference type="InterPro" id="IPR029061">
    <property type="entry name" value="THDP-binding"/>
</dbReference>
<dbReference type="InterPro" id="IPR049557">
    <property type="entry name" value="Transketolase_CS"/>
</dbReference>
<dbReference type="Gene3D" id="3.40.50.920">
    <property type="match status" value="1"/>
</dbReference>
<feature type="binding site" evidence="10">
    <location>
        <position position="74"/>
    </location>
    <ligand>
        <name>thiamine diphosphate</name>
        <dbReference type="ChEBI" id="CHEBI:58937"/>
    </ligand>
</feature>
<evidence type="ECO:0000256" key="3">
    <source>
        <dbReference type="ARBA" id="ARBA00011738"/>
    </source>
</evidence>
<dbReference type="Pfam" id="PF02780">
    <property type="entry name" value="Transketolase_C"/>
    <property type="match status" value="1"/>
</dbReference>
<evidence type="ECO:0000256" key="9">
    <source>
        <dbReference type="ARBA" id="ARBA00023229"/>
    </source>
</evidence>
<dbReference type="PANTHER" id="PTHR43322">
    <property type="entry name" value="1-D-DEOXYXYLULOSE 5-PHOSPHATE SYNTHASE-RELATED"/>
    <property type="match status" value="1"/>
</dbReference>
<dbReference type="InterPro" id="IPR020826">
    <property type="entry name" value="Transketolase_BS"/>
</dbReference>
<dbReference type="SMART" id="SM00861">
    <property type="entry name" value="Transket_pyr"/>
    <property type="match status" value="1"/>
</dbReference>
<dbReference type="EMBL" id="VUNE01000001">
    <property type="protein sequence ID" value="MST61725.1"/>
    <property type="molecule type" value="Genomic_DNA"/>
</dbReference>
<protein>
    <recommendedName>
        <fullName evidence="10">1-deoxy-D-xylulose-5-phosphate synthase</fullName>
        <ecNumber evidence="10">2.2.1.7</ecNumber>
    </recommendedName>
    <alternativeName>
        <fullName evidence="10">1-deoxyxylulose-5-phosphate synthase</fullName>
        <shortName evidence="10">DXP synthase</shortName>
        <shortName evidence="10">DXPS</shortName>
    </alternativeName>
</protein>
<dbReference type="GO" id="GO:0030976">
    <property type="term" value="F:thiamine pyrophosphate binding"/>
    <property type="evidence" value="ECO:0007669"/>
    <property type="project" value="UniProtKB-UniRule"/>
</dbReference>
<dbReference type="EC" id="2.2.1.7" evidence="10"/>
<feature type="binding site" evidence="10">
    <location>
        <begin position="115"/>
        <end position="117"/>
    </location>
    <ligand>
        <name>thiamine diphosphate</name>
        <dbReference type="ChEBI" id="CHEBI:58937"/>
    </ligand>
</feature>
<dbReference type="FunFam" id="3.40.50.970:FF:000005">
    <property type="entry name" value="1-deoxy-D-xylulose-5-phosphate synthase"/>
    <property type="match status" value="1"/>
</dbReference>
<dbReference type="InterPro" id="IPR009014">
    <property type="entry name" value="Transketo_C/PFOR_II"/>
</dbReference>
<reference evidence="12 13" key="1">
    <citation type="submission" date="2019-08" db="EMBL/GenBank/DDBJ databases">
        <title>In-depth cultivation of the pig gut microbiome towards novel bacterial diversity and tailored functional studies.</title>
        <authorList>
            <person name="Wylensek D."/>
            <person name="Hitch T.C.A."/>
            <person name="Clavel T."/>
        </authorList>
    </citation>
    <scope>NUCLEOTIDE SEQUENCE [LARGE SCALE GENOMIC DNA]</scope>
    <source>
        <strain evidence="12 13">WCA-SAB-591-4A-A</strain>
    </source>
</reference>
<dbReference type="HAMAP" id="MF_00315">
    <property type="entry name" value="DXP_synth"/>
    <property type="match status" value="1"/>
</dbReference>
<organism evidence="12 13">
    <name type="scientific">Peptostreptococcus porci</name>
    <dbReference type="NCBI Taxonomy" id="2652282"/>
    <lineage>
        <taxon>Bacteria</taxon>
        <taxon>Bacillati</taxon>
        <taxon>Bacillota</taxon>
        <taxon>Clostridia</taxon>
        <taxon>Peptostreptococcales</taxon>
        <taxon>Peptostreptococcaceae</taxon>
        <taxon>Peptostreptococcus</taxon>
    </lineage>
</organism>
<dbReference type="SUPFAM" id="SSF52922">
    <property type="entry name" value="TK C-terminal domain-like"/>
    <property type="match status" value="1"/>
</dbReference>
<evidence type="ECO:0000259" key="11">
    <source>
        <dbReference type="SMART" id="SM00861"/>
    </source>
</evidence>
<gene>
    <name evidence="10 12" type="primary">dxs</name>
    <name evidence="12" type="ORF">FYJ71_01895</name>
</gene>
<feature type="binding site" evidence="10">
    <location>
        <position position="175"/>
    </location>
    <ligand>
        <name>Mg(2+)</name>
        <dbReference type="ChEBI" id="CHEBI:18420"/>
    </ligand>
</feature>
<dbReference type="PROSITE" id="PS00802">
    <property type="entry name" value="TRANSKETOLASE_2"/>
    <property type="match status" value="1"/>
</dbReference>
<comment type="pathway">
    <text evidence="1 10">Metabolic intermediate biosynthesis; 1-deoxy-D-xylulose 5-phosphate biosynthesis; 1-deoxy-D-xylulose 5-phosphate from D-glyceraldehyde 3-phosphate and pyruvate: step 1/1.</text>
</comment>
<evidence type="ECO:0000256" key="4">
    <source>
        <dbReference type="ARBA" id="ARBA00022679"/>
    </source>
</evidence>
<evidence type="ECO:0000256" key="8">
    <source>
        <dbReference type="ARBA" id="ARBA00023052"/>
    </source>
</evidence>
<keyword evidence="6 10" id="KW-0460">Magnesium</keyword>
<dbReference type="Proteomes" id="UP000440713">
    <property type="component" value="Unassembled WGS sequence"/>
</dbReference>
<dbReference type="PANTHER" id="PTHR43322:SF5">
    <property type="entry name" value="1-DEOXY-D-XYLULOSE-5-PHOSPHATE SYNTHASE, CHLOROPLASTIC"/>
    <property type="match status" value="1"/>
</dbReference>
<proteinExistence type="inferred from homology"/>
<comment type="cofactor">
    <cofactor evidence="10">
        <name>Mg(2+)</name>
        <dbReference type="ChEBI" id="CHEBI:18420"/>
    </cofactor>
    <text evidence="10">Binds 1 Mg(2+) ion per subunit.</text>
</comment>
<dbReference type="NCBIfam" id="TIGR00204">
    <property type="entry name" value="dxs"/>
    <property type="match status" value="1"/>
</dbReference>
<evidence type="ECO:0000256" key="2">
    <source>
        <dbReference type="ARBA" id="ARBA00011081"/>
    </source>
</evidence>
<dbReference type="CDD" id="cd07033">
    <property type="entry name" value="TPP_PYR_DXS_TK_like"/>
    <property type="match status" value="1"/>
</dbReference>
<keyword evidence="13" id="KW-1185">Reference proteome</keyword>
<dbReference type="SUPFAM" id="SSF52518">
    <property type="entry name" value="Thiamin diphosphate-binding fold (THDP-binding)"/>
    <property type="match status" value="1"/>
</dbReference>
<keyword evidence="7 10" id="KW-0784">Thiamine biosynthesis</keyword>
<evidence type="ECO:0000256" key="7">
    <source>
        <dbReference type="ARBA" id="ARBA00022977"/>
    </source>
</evidence>
<dbReference type="Pfam" id="PF02779">
    <property type="entry name" value="Transket_pyr"/>
    <property type="match status" value="1"/>
</dbReference>
<dbReference type="UniPathway" id="UPA00064">
    <property type="reaction ID" value="UER00091"/>
</dbReference>
<dbReference type="GO" id="GO:0005829">
    <property type="term" value="C:cytosol"/>
    <property type="evidence" value="ECO:0007669"/>
    <property type="project" value="TreeGrafter"/>
</dbReference>
<comment type="catalytic activity">
    <reaction evidence="10">
        <text>D-glyceraldehyde 3-phosphate + pyruvate + H(+) = 1-deoxy-D-xylulose 5-phosphate + CO2</text>
        <dbReference type="Rhea" id="RHEA:12605"/>
        <dbReference type="ChEBI" id="CHEBI:15361"/>
        <dbReference type="ChEBI" id="CHEBI:15378"/>
        <dbReference type="ChEBI" id="CHEBI:16526"/>
        <dbReference type="ChEBI" id="CHEBI:57792"/>
        <dbReference type="ChEBI" id="CHEBI:59776"/>
        <dbReference type="EC" id="2.2.1.7"/>
    </reaction>
</comment>